<protein>
    <submittedName>
        <fullName evidence="9">2-octaprenyl-6-methoxyphenol hydroxylase</fullName>
    </submittedName>
</protein>
<organism evidence="9 10">
    <name type="scientific">Sinobacterium caligoides</name>
    <dbReference type="NCBI Taxonomy" id="933926"/>
    <lineage>
        <taxon>Bacteria</taxon>
        <taxon>Pseudomonadati</taxon>
        <taxon>Pseudomonadota</taxon>
        <taxon>Gammaproteobacteria</taxon>
        <taxon>Cellvibrionales</taxon>
        <taxon>Spongiibacteraceae</taxon>
        <taxon>Sinobacterium</taxon>
    </lineage>
</organism>
<dbReference type="Gene3D" id="3.50.50.60">
    <property type="entry name" value="FAD/NAD(P)-binding domain"/>
    <property type="match status" value="2"/>
</dbReference>
<dbReference type="InterPro" id="IPR036188">
    <property type="entry name" value="FAD/NAD-bd_sf"/>
</dbReference>
<dbReference type="OrthoDB" id="9769565at2"/>
<evidence type="ECO:0000256" key="2">
    <source>
        <dbReference type="ARBA" id="ARBA00004749"/>
    </source>
</evidence>
<dbReference type="Pfam" id="PF01494">
    <property type="entry name" value="FAD_binding_3"/>
    <property type="match status" value="1"/>
</dbReference>
<proteinExistence type="inferred from homology"/>
<reference evidence="9 10" key="1">
    <citation type="submission" date="2018-11" db="EMBL/GenBank/DDBJ databases">
        <title>Genomic Encyclopedia of Type Strains, Phase IV (KMG-IV): sequencing the most valuable type-strain genomes for metagenomic binning, comparative biology and taxonomic classification.</title>
        <authorList>
            <person name="Goeker M."/>
        </authorList>
    </citation>
    <scope>NUCLEOTIDE SEQUENCE [LARGE SCALE GENOMIC DNA]</scope>
    <source>
        <strain evidence="9 10">DSM 100316</strain>
    </source>
</reference>
<name>A0A3N2DGD2_9GAMM</name>
<dbReference type="UniPathway" id="UPA00232"/>
<dbReference type="NCBIfam" id="NF004356">
    <property type="entry name" value="PRK05732.1"/>
    <property type="match status" value="1"/>
</dbReference>
<evidence type="ECO:0000313" key="10">
    <source>
        <dbReference type="Proteomes" id="UP000275394"/>
    </source>
</evidence>
<keyword evidence="6" id="KW-0560">Oxidoreductase</keyword>
<evidence type="ECO:0000256" key="3">
    <source>
        <dbReference type="ARBA" id="ARBA00005349"/>
    </source>
</evidence>
<evidence type="ECO:0000256" key="1">
    <source>
        <dbReference type="ARBA" id="ARBA00001974"/>
    </source>
</evidence>
<keyword evidence="7" id="KW-0503">Monooxygenase</keyword>
<evidence type="ECO:0000256" key="4">
    <source>
        <dbReference type="ARBA" id="ARBA00022630"/>
    </source>
</evidence>
<dbReference type="InterPro" id="IPR002938">
    <property type="entry name" value="FAD-bd"/>
</dbReference>
<evidence type="ECO:0000259" key="8">
    <source>
        <dbReference type="Pfam" id="PF01494"/>
    </source>
</evidence>
<dbReference type="RefSeq" id="WP_123713426.1">
    <property type="nucleotide sequence ID" value="NZ_RKHR01000006.1"/>
</dbReference>
<dbReference type="NCBIfam" id="TIGR01984">
    <property type="entry name" value="UbiH"/>
    <property type="match status" value="1"/>
</dbReference>
<dbReference type="PANTHER" id="PTHR43876">
    <property type="entry name" value="UBIQUINONE BIOSYNTHESIS MONOOXYGENASE COQ6, MITOCHONDRIAL"/>
    <property type="match status" value="1"/>
</dbReference>
<dbReference type="SUPFAM" id="SSF51905">
    <property type="entry name" value="FAD/NAD(P)-binding domain"/>
    <property type="match status" value="1"/>
</dbReference>
<evidence type="ECO:0000256" key="5">
    <source>
        <dbReference type="ARBA" id="ARBA00022827"/>
    </source>
</evidence>
<keyword evidence="4" id="KW-0285">Flavoprotein</keyword>
<dbReference type="InterPro" id="IPR011295">
    <property type="entry name" value="UbiH"/>
</dbReference>
<dbReference type="GO" id="GO:0008681">
    <property type="term" value="F:2-octaprenyl-6-methoxyphenol hydroxylase activity"/>
    <property type="evidence" value="ECO:0007669"/>
    <property type="project" value="InterPro"/>
</dbReference>
<dbReference type="AlphaFoldDB" id="A0A3N2DGD2"/>
<evidence type="ECO:0000313" key="9">
    <source>
        <dbReference type="EMBL" id="ROR98856.1"/>
    </source>
</evidence>
<sequence length="423" mass="46054">MSQDYDVVIAGGGMVGASLAVALSRQLGQRLRIAIVEGFPMPKQASAPVYQPSFDARSTALAAGARQVFEHFGIWQTLAEHAQPIEQIHVSRRSRPGSMVMEAQRERLDALGYVVENQWLGRVLLAAVQQCDNVEFLCPATVESVTPQAAGNRVDVKDKATGEFSALNAKLVVIADGADSPLAQSLGIRYQRQAYQASALVANISTAKPHQGWAYERFSSDGPMAMLPLTDGPAGERRSALVWSRPEGSIDNWLSCPEQEFLAALQRQFGYRLGKLLAVGQRFSYPLQLVEASEQVRSGLVVMGNAAHLLHPVAGQGFNLALRDVVALTRTIDQAQHQREDWSSLKVLLRYQQAQRDDQWLTTSFSDRLPGLFSSPSAALSMATSLGLSALDLSSGLKNSFVRHAAGIQQTQDQMMGMSDAQY</sequence>
<gene>
    <name evidence="9" type="ORF">EDC56_3091</name>
</gene>
<dbReference type="NCBIfam" id="TIGR01988">
    <property type="entry name" value="Ubi-OHases"/>
    <property type="match status" value="1"/>
</dbReference>
<dbReference type="PRINTS" id="PR00420">
    <property type="entry name" value="RNGMNOXGNASE"/>
</dbReference>
<evidence type="ECO:0000256" key="7">
    <source>
        <dbReference type="ARBA" id="ARBA00023033"/>
    </source>
</evidence>
<dbReference type="GO" id="GO:0006744">
    <property type="term" value="P:ubiquinone biosynthetic process"/>
    <property type="evidence" value="ECO:0007669"/>
    <property type="project" value="UniProtKB-UniPathway"/>
</dbReference>
<dbReference type="EMBL" id="RKHR01000006">
    <property type="protein sequence ID" value="ROR98856.1"/>
    <property type="molecule type" value="Genomic_DNA"/>
</dbReference>
<comment type="caution">
    <text evidence="9">The sequence shown here is derived from an EMBL/GenBank/DDBJ whole genome shotgun (WGS) entry which is preliminary data.</text>
</comment>
<dbReference type="Proteomes" id="UP000275394">
    <property type="component" value="Unassembled WGS sequence"/>
</dbReference>
<dbReference type="InterPro" id="IPR051205">
    <property type="entry name" value="UbiH/COQ6_monooxygenase"/>
</dbReference>
<evidence type="ECO:0000256" key="6">
    <source>
        <dbReference type="ARBA" id="ARBA00023002"/>
    </source>
</evidence>
<comment type="pathway">
    <text evidence="2">Cofactor biosynthesis; ubiquinone biosynthesis.</text>
</comment>
<keyword evidence="5" id="KW-0274">FAD</keyword>
<accession>A0A3N2DGD2</accession>
<dbReference type="InterPro" id="IPR010971">
    <property type="entry name" value="UbiH/COQ6"/>
</dbReference>
<comment type="cofactor">
    <cofactor evidence="1">
        <name>FAD</name>
        <dbReference type="ChEBI" id="CHEBI:57692"/>
    </cofactor>
</comment>
<feature type="domain" description="FAD-binding" evidence="8">
    <location>
        <begin position="4"/>
        <end position="335"/>
    </location>
</feature>
<dbReference type="GO" id="GO:0071949">
    <property type="term" value="F:FAD binding"/>
    <property type="evidence" value="ECO:0007669"/>
    <property type="project" value="InterPro"/>
</dbReference>
<comment type="similarity">
    <text evidence="3">Belongs to the UbiH/COQ6 family.</text>
</comment>
<keyword evidence="10" id="KW-1185">Reference proteome</keyword>
<dbReference type="PANTHER" id="PTHR43876:SF8">
    <property type="entry name" value="2-OCTAPRENYL-6-METHOXYPHENOL HYDROXYLASE"/>
    <property type="match status" value="1"/>
</dbReference>